<feature type="transmembrane region" description="Helical" evidence="9">
    <location>
        <begin position="233"/>
        <end position="253"/>
    </location>
</feature>
<dbReference type="EMBL" id="CP014019">
    <property type="protein sequence ID" value="AVF45697.1"/>
    <property type="molecule type" value="Genomic_DNA"/>
</dbReference>
<feature type="domain" description="Major facilitator superfamily (MFS) profile" evidence="10">
    <location>
        <begin position="12"/>
        <end position="422"/>
    </location>
</feature>
<feature type="transmembrane region" description="Helical" evidence="9">
    <location>
        <begin position="183"/>
        <end position="203"/>
    </location>
</feature>
<evidence type="ECO:0000256" key="5">
    <source>
        <dbReference type="ARBA" id="ARBA00022692"/>
    </source>
</evidence>
<protein>
    <submittedName>
        <fullName evidence="11">MFS transporter</fullName>
    </submittedName>
</protein>
<feature type="transmembrane region" description="Helical" evidence="9">
    <location>
        <begin position="54"/>
        <end position="73"/>
    </location>
</feature>
<keyword evidence="5 9" id="KW-0812">Transmembrane</keyword>
<evidence type="ECO:0000256" key="1">
    <source>
        <dbReference type="ARBA" id="ARBA00004651"/>
    </source>
</evidence>
<accession>A0A2L1VKP5</accession>
<gene>
    <name evidence="11" type="ORF">AL533_15655</name>
</gene>
<evidence type="ECO:0000313" key="11">
    <source>
        <dbReference type="EMBL" id="AVF45697.1"/>
    </source>
</evidence>
<evidence type="ECO:0000256" key="7">
    <source>
        <dbReference type="ARBA" id="ARBA00022989"/>
    </source>
</evidence>
<dbReference type="PANTHER" id="PTHR43528">
    <property type="entry name" value="ALPHA-KETOGLUTARATE PERMEASE"/>
    <property type="match status" value="1"/>
</dbReference>
<organism evidence="11 12">
    <name type="scientific">Acinetobacter nosocomialis</name>
    <dbReference type="NCBI Taxonomy" id="106654"/>
    <lineage>
        <taxon>Bacteria</taxon>
        <taxon>Pseudomonadati</taxon>
        <taxon>Pseudomonadota</taxon>
        <taxon>Gammaproteobacteria</taxon>
        <taxon>Moraxellales</taxon>
        <taxon>Moraxellaceae</taxon>
        <taxon>Acinetobacter</taxon>
        <taxon>Acinetobacter calcoaceticus/baumannii complex</taxon>
    </lineage>
</organism>
<evidence type="ECO:0000256" key="4">
    <source>
        <dbReference type="ARBA" id="ARBA00022475"/>
    </source>
</evidence>
<name>A0A2L1VKP5_ACINO</name>
<keyword evidence="4" id="KW-1003">Cell membrane</keyword>
<evidence type="ECO:0000256" key="6">
    <source>
        <dbReference type="ARBA" id="ARBA00022847"/>
    </source>
</evidence>
<evidence type="ECO:0000256" key="2">
    <source>
        <dbReference type="ARBA" id="ARBA00008240"/>
    </source>
</evidence>
<dbReference type="InterPro" id="IPR020846">
    <property type="entry name" value="MFS_dom"/>
</dbReference>
<dbReference type="InterPro" id="IPR036259">
    <property type="entry name" value="MFS_trans_sf"/>
</dbReference>
<dbReference type="Proteomes" id="UP000237921">
    <property type="component" value="Chromosome"/>
</dbReference>
<comment type="subcellular location">
    <subcellularLocation>
        <location evidence="1">Cell membrane</location>
        <topology evidence="1">Multi-pass membrane protein</topology>
    </subcellularLocation>
</comment>
<feature type="transmembrane region" description="Helical" evidence="9">
    <location>
        <begin position="398"/>
        <end position="416"/>
    </location>
</feature>
<sequence>MEYGQSTSRLRAIFNVTSGNFLEQYDFFLFGLYAKAIGETFFHSDSSYAALMKTFLVFAVSFLMRPIGALVLGPYVDRIGRRKGLMVTLSIMAIGSLLIALTPGYATIGFAATVLIFVGRLAQGFSAGVELGGVSVYLSEIAEPHNRGFITSWQSASQQVAVIFAATLGYLVSLAFTKAQVDAWAWRIPFFVGCAIIPFIFWLRKSLAETEAFSSRKEHPTTRQIMSTLAANWKIVVVGMCMVATTTTMFYFITVYTPTYGKEVLHLTSTESLFATVMVGASNFILLPIGGYLSDKIGRKPLLITTTILIFVSAYPLLSWLTQNISLAHMLLSLLWLSLLYSFYNGALVVSLTEMMPSSVRIAGFSVAYSLATSIFGGLTPMIATYLVQESGSKSMPAFWLMFAAIISLIATLIVFRNRQTLATKSSSIEDQLVQPTVQ</sequence>
<feature type="transmembrane region" description="Helical" evidence="9">
    <location>
        <begin position="327"/>
        <end position="350"/>
    </location>
</feature>
<feature type="transmembrane region" description="Helical" evidence="9">
    <location>
        <begin position="12"/>
        <end position="34"/>
    </location>
</feature>
<reference evidence="12" key="1">
    <citation type="submission" date="2017-12" db="EMBL/GenBank/DDBJ databases">
        <title>FDA dAtabase for Regulatory Grade micrObial Sequences (FDA-ARGOS): Supporting development and validation of Infectious Disease Dx tests.</title>
        <authorList>
            <person name="Hoffmann M."/>
            <person name="Allard M."/>
            <person name="Evans P."/>
            <person name="Brown E."/>
            <person name="Tallon L."/>
            <person name="Sadzewicz L."/>
            <person name="Sengamalay N."/>
            <person name="Ott S."/>
            <person name="Godinez A."/>
            <person name="Nagaraj S."/>
            <person name="Vavikolanu K."/>
            <person name="Aluvathingal J."/>
            <person name="Nadendla S."/>
            <person name="Sichtig H."/>
        </authorList>
    </citation>
    <scope>NUCLEOTIDE SEQUENCE [LARGE SCALE GENOMIC DNA]</scope>
    <source>
        <strain evidence="12">FDAARGOS_129</strain>
    </source>
</reference>
<keyword evidence="7 9" id="KW-1133">Transmembrane helix</keyword>
<feature type="transmembrane region" description="Helical" evidence="9">
    <location>
        <begin position="302"/>
        <end position="321"/>
    </location>
</feature>
<evidence type="ECO:0000256" key="8">
    <source>
        <dbReference type="ARBA" id="ARBA00023136"/>
    </source>
</evidence>
<feature type="transmembrane region" description="Helical" evidence="9">
    <location>
        <begin position="362"/>
        <end position="386"/>
    </location>
</feature>
<evidence type="ECO:0000313" key="12">
    <source>
        <dbReference type="Proteomes" id="UP000237921"/>
    </source>
</evidence>
<feature type="transmembrane region" description="Helical" evidence="9">
    <location>
        <begin position="273"/>
        <end position="293"/>
    </location>
</feature>
<keyword evidence="6" id="KW-0769">Symport</keyword>
<evidence type="ECO:0000259" key="10">
    <source>
        <dbReference type="PROSITE" id="PS50850"/>
    </source>
</evidence>
<evidence type="ECO:0000256" key="9">
    <source>
        <dbReference type="SAM" id="Phobius"/>
    </source>
</evidence>
<dbReference type="GO" id="GO:0005886">
    <property type="term" value="C:plasma membrane"/>
    <property type="evidence" value="ECO:0007669"/>
    <property type="project" value="UniProtKB-SubCell"/>
</dbReference>
<dbReference type="Pfam" id="PF07690">
    <property type="entry name" value="MFS_1"/>
    <property type="match status" value="1"/>
</dbReference>
<dbReference type="InterPro" id="IPR005829">
    <property type="entry name" value="Sugar_transporter_CS"/>
</dbReference>
<keyword evidence="3" id="KW-0813">Transport</keyword>
<feature type="transmembrane region" description="Helical" evidence="9">
    <location>
        <begin position="85"/>
        <end position="108"/>
    </location>
</feature>
<dbReference type="SUPFAM" id="SSF103473">
    <property type="entry name" value="MFS general substrate transporter"/>
    <property type="match status" value="1"/>
</dbReference>
<dbReference type="InterPro" id="IPR011701">
    <property type="entry name" value="MFS"/>
</dbReference>
<dbReference type="PROSITE" id="PS50850">
    <property type="entry name" value="MFS"/>
    <property type="match status" value="1"/>
</dbReference>
<dbReference type="GO" id="GO:0015293">
    <property type="term" value="F:symporter activity"/>
    <property type="evidence" value="ECO:0007669"/>
    <property type="project" value="UniProtKB-KW"/>
</dbReference>
<dbReference type="PROSITE" id="PS00216">
    <property type="entry name" value="SUGAR_TRANSPORT_1"/>
    <property type="match status" value="2"/>
</dbReference>
<keyword evidence="8 9" id="KW-0472">Membrane</keyword>
<comment type="similarity">
    <text evidence="2">Belongs to the major facilitator superfamily. Metabolite:H+ Symporter (MHS) family (TC 2.A.1.6) family.</text>
</comment>
<dbReference type="Gene3D" id="1.20.1250.20">
    <property type="entry name" value="MFS general substrate transporter like domains"/>
    <property type="match status" value="2"/>
</dbReference>
<proteinExistence type="inferred from homology"/>
<dbReference type="FunFam" id="1.20.1250.20:FF:000001">
    <property type="entry name" value="Dicarboxylate MFS transporter"/>
    <property type="match status" value="1"/>
</dbReference>
<dbReference type="RefSeq" id="WP_022575837.1">
    <property type="nucleotide sequence ID" value="NZ_BKRJ01000002.1"/>
</dbReference>
<evidence type="ECO:0000256" key="3">
    <source>
        <dbReference type="ARBA" id="ARBA00022448"/>
    </source>
</evidence>
<dbReference type="InterPro" id="IPR051084">
    <property type="entry name" value="H+-coupled_symporters"/>
</dbReference>
<dbReference type="AlphaFoldDB" id="A0A2L1VKP5"/>
<dbReference type="NCBIfam" id="NF011656">
    <property type="entry name" value="PRK15075.1"/>
    <property type="match status" value="1"/>
</dbReference>
<dbReference type="PANTHER" id="PTHR43528:SF6">
    <property type="entry name" value="CITRATE-PROTON SYMPORTER"/>
    <property type="match status" value="1"/>
</dbReference>